<feature type="compositionally biased region" description="Polar residues" evidence="1">
    <location>
        <begin position="150"/>
        <end position="168"/>
    </location>
</feature>
<comment type="caution">
    <text evidence="2">The sequence shown here is derived from an EMBL/GenBank/DDBJ whole genome shotgun (WGS) entry which is preliminary data.</text>
</comment>
<feature type="compositionally biased region" description="Basic and acidic residues" evidence="1">
    <location>
        <begin position="136"/>
        <end position="147"/>
    </location>
</feature>
<gene>
    <name evidence="2" type="ORF">RM446_12500</name>
</gene>
<feature type="region of interest" description="Disordered" evidence="1">
    <location>
        <begin position="297"/>
        <end position="316"/>
    </location>
</feature>
<evidence type="ECO:0008006" key="4">
    <source>
        <dbReference type="Google" id="ProtNLM"/>
    </source>
</evidence>
<name>A0ABU2KUF7_9ACTN</name>
<evidence type="ECO:0000313" key="2">
    <source>
        <dbReference type="EMBL" id="MDT0302935.1"/>
    </source>
</evidence>
<accession>A0ABU2KUF7</accession>
<evidence type="ECO:0000313" key="3">
    <source>
        <dbReference type="Proteomes" id="UP001183226"/>
    </source>
</evidence>
<reference evidence="3" key="1">
    <citation type="submission" date="2023-07" db="EMBL/GenBank/DDBJ databases">
        <title>30 novel species of actinomycetes from the DSMZ collection.</title>
        <authorList>
            <person name="Nouioui I."/>
        </authorList>
    </citation>
    <scope>NUCLEOTIDE SEQUENCE [LARGE SCALE GENOMIC DNA]</scope>
    <source>
        <strain evidence="3">DSM 45055</strain>
    </source>
</reference>
<keyword evidence="3" id="KW-1185">Reference proteome</keyword>
<dbReference type="Proteomes" id="UP001183226">
    <property type="component" value="Unassembled WGS sequence"/>
</dbReference>
<evidence type="ECO:0000256" key="1">
    <source>
        <dbReference type="SAM" id="MobiDB-lite"/>
    </source>
</evidence>
<organism evidence="2 3">
    <name type="scientific">Streptomonospora wellingtoniae</name>
    <dbReference type="NCBI Taxonomy" id="3075544"/>
    <lineage>
        <taxon>Bacteria</taxon>
        <taxon>Bacillati</taxon>
        <taxon>Actinomycetota</taxon>
        <taxon>Actinomycetes</taxon>
        <taxon>Streptosporangiales</taxon>
        <taxon>Nocardiopsidaceae</taxon>
        <taxon>Streptomonospora</taxon>
    </lineage>
</organism>
<sequence length="316" mass="35519">MAWVRLSDDFYDHPKFDKAGSLGIALFAAGLAWCNRNLTDGFIPRKTALRLLDFEDVVEAVRNADRNAVTNVTDNAALTPAIARNTVQLLVDTGLWHEVEGGYEVHDYLDYQGSREQIEAGRENNAARQKAWRERRKAEREAKKKAGDNGNRNAVTNASRNGTVTGAPNPNPNPTEEVLRTSSDDVGDSTGESNGVTDKTAVRDDVERLCAHLQKRVTDNGKPAHLVTITKRWRDAARLMLDRDGRTEDQIHTAIDWCQDDTFWMANVQAMPTLREKYDTLRLQAQRDQGRHLQAVSGGYQPFQNPTDPNAYTEEW</sequence>
<dbReference type="RefSeq" id="WP_311545419.1">
    <property type="nucleotide sequence ID" value="NZ_JAVREK010000011.1"/>
</dbReference>
<dbReference type="EMBL" id="JAVREK010000011">
    <property type="protein sequence ID" value="MDT0302935.1"/>
    <property type="molecule type" value="Genomic_DNA"/>
</dbReference>
<protein>
    <recommendedName>
        <fullName evidence="4">DUF4373 domain-containing protein</fullName>
    </recommendedName>
</protein>
<feature type="region of interest" description="Disordered" evidence="1">
    <location>
        <begin position="119"/>
        <end position="200"/>
    </location>
</feature>
<proteinExistence type="predicted"/>